<dbReference type="RefSeq" id="WP_279588141.1">
    <property type="nucleotide sequence ID" value="NZ_BAAAEV010000001.1"/>
</dbReference>
<gene>
    <name evidence="1" type="ORF">FHT01_002284</name>
</gene>
<keyword evidence="2" id="KW-1185">Reference proteome</keyword>
<evidence type="ECO:0000313" key="2">
    <source>
        <dbReference type="Proteomes" id="UP000788153"/>
    </source>
</evidence>
<protein>
    <submittedName>
        <fullName evidence="1">Uncharacterized protein</fullName>
    </submittedName>
</protein>
<dbReference type="Proteomes" id="UP000788153">
    <property type="component" value="Unassembled WGS sequence"/>
</dbReference>
<sequence>MMIVFVGVMAVLTGIGCWATERVDAPRRRQARSEATTATA</sequence>
<evidence type="ECO:0000313" key="1">
    <source>
        <dbReference type="EMBL" id="NIJ24742.1"/>
    </source>
</evidence>
<reference evidence="1 2" key="1">
    <citation type="submission" date="2020-03" db="EMBL/GenBank/DDBJ databases">
        <title>Genomic Encyclopedia of Type Strains, Phase IV (KMG-IV): sequencing the most valuable type-strain genomes for metagenomic binning, comparative biology and taxonomic classification.</title>
        <authorList>
            <person name="Goeker M."/>
        </authorList>
    </citation>
    <scope>NUCLEOTIDE SEQUENCE [LARGE SCALE GENOMIC DNA]</scope>
    <source>
        <strain evidence="1 2">DSM 22753</strain>
    </source>
</reference>
<dbReference type="EMBL" id="JAASQP010000001">
    <property type="protein sequence ID" value="NIJ24742.1"/>
    <property type="molecule type" value="Genomic_DNA"/>
</dbReference>
<accession>A0ABX0U5X7</accession>
<name>A0ABX0U5X7_9SPHN</name>
<proteinExistence type="predicted"/>
<comment type="caution">
    <text evidence="1">The sequence shown here is derived from an EMBL/GenBank/DDBJ whole genome shotgun (WGS) entry which is preliminary data.</text>
</comment>
<organism evidence="1 2">
    <name type="scientific">Sphingomonas japonica</name>
    <dbReference type="NCBI Taxonomy" id="511662"/>
    <lineage>
        <taxon>Bacteria</taxon>
        <taxon>Pseudomonadati</taxon>
        <taxon>Pseudomonadota</taxon>
        <taxon>Alphaproteobacteria</taxon>
        <taxon>Sphingomonadales</taxon>
        <taxon>Sphingomonadaceae</taxon>
        <taxon>Sphingomonas</taxon>
    </lineage>
</organism>